<reference evidence="2" key="1">
    <citation type="submission" date="2013-01" db="EMBL/GenBank/DDBJ databases">
        <title>Draft Genome Sequence of a Mulberry Tree, Morus notabilis C.K. Schneid.</title>
        <authorList>
            <person name="He N."/>
            <person name="Zhao S."/>
        </authorList>
    </citation>
    <scope>NUCLEOTIDE SEQUENCE</scope>
</reference>
<keyword evidence="2" id="KW-1185">Reference proteome</keyword>
<evidence type="ECO:0000313" key="2">
    <source>
        <dbReference type="Proteomes" id="UP000030645"/>
    </source>
</evidence>
<dbReference type="EMBL" id="KE344546">
    <property type="protein sequence ID" value="EXB66391.1"/>
    <property type="molecule type" value="Genomic_DNA"/>
</dbReference>
<dbReference type="Proteomes" id="UP000030645">
    <property type="component" value="Unassembled WGS sequence"/>
</dbReference>
<sequence>MEIENIRTIILIMKKAKNPSLSPKKSYLYKVRKGQNWNQNNIFSQQLVHKSRGPLFWRRDAPHFAPLVSRPSLLGAAVPFISAPWHRDPIR</sequence>
<accession>W9RDR2</accession>
<proteinExistence type="predicted"/>
<dbReference type="AlphaFoldDB" id="W9RDR2"/>
<gene>
    <name evidence="1" type="ORF">L484_008281</name>
</gene>
<evidence type="ECO:0000313" key="1">
    <source>
        <dbReference type="EMBL" id="EXB66391.1"/>
    </source>
</evidence>
<organism evidence="1 2">
    <name type="scientific">Morus notabilis</name>
    <dbReference type="NCBI Taxonomy" id="981085"/>
    <lineage>
        <taxon>Eukaryota</taxon>
        <taxon>Viridiplantae</taxon>
        <taxon>Streptophyta</taxon>
        <taxon>Embryophyta</taxon>
        <taxon>Tracheophyta</taxon>
        <taxon>Spermatophyta</taxon>
        <taxon>Magnoliopsida</taxon>
        <taxon>eudicotyledons</taxon>
        <taxon>Gunneridae</taxon>
        <taxon>Pentapetalae</taxon>
        <taxon>rosids</taxon>
        <taxon>fabids</taxon>
        <taxon>Rosales</taxon>
        <taxon>Moraceae</taxon>
        <taxon>Moreae</taxon>
        <taxon>Morus</taxon>
    </lineage>
</organism>
<protein>
    <submittedName>
        <fullName evidence="1">Uncharacterized protein</fullName>
    </submittedName>
</protein>
<name>W9RDR2_9ROSA</name>